<evidence type="ECO:0000313" key="2">
    <source>
        <dbReference type="EMBL" id="NKX92482.1"/>
    </source>
</evidence>
<name>A0A9X5FD30_9MICO</name>
<feature type="chain" id="PRO_5040814562" description="Alpha-amylase" evidence="1">
    <location>
        <begin position="27"/>
        <end position="583"/>
    </location>
</feature>
<proteinExistence type="predicted"/>
<comment type="caution">
    <text evidence="2">The sequence shown here is derived from an EMBL/GenBank/DDBJ whole genome shotgun (WGS) entry which is preliminary data.</text>
</comment>
<reference evidence="2 3" key="1">
    <citation type="submission" date="2020-04" db="EMBL/GenBank/DDBJ databases">
        <title>MicrobeNet Type strains.</title>
        <authorList>
            <person name="Nicholson A.C."/>
        </authorList>
    </citation>
    <scope>NUCLEOTIDE SEQUENCE [LARGE SCALE GENOMIC DNA]</scope>
    <source>
        <strain evidence="2 3">ATCC BAA-789</strain>
    </source>
</reference>
<evidence type="ECO:0008006" key="4">
    <source>
        <dbReference type="Google" id="ProtNLM"/>
    </source>
</evidence>
<dbReference type="AlphaFoldDB" id="A0A9X5FD30"/>
<feature type="signal peptide" evidence="1">
    <location>
        <begin position="1"/>
        <end position="26"/>
    </location>
</feature>
<sequence>MFRRLIAALLAGLLTLAGLVAGTAPAYSAEATASIAVQVRTQDDQVIRQSRVDLESLEREDAGSGDLLVVTPVGSGGWTRYTGIAPGSYRLVIRDLLGTEAERTALVTVAAGESVKVTMRITAAQTISGRVTLGSKPVAGVAVTARSRFGKGYLNGARTKTDADGRYALVVSPGTFVLRIAKGVVGQEATKTTYSGGVTSEAAAKSFVVAPGGHVTENVPAVRVVPPAKITGRVVDRAGRPLGRVDVHGRAIIGDNQARWRSDANGRFTLGVKGLGAYELSFRGPDQGNYTTTVKTAKVRKGKTLDLGDVTIDRPAGSGTSTLYIAFSGPMGQDSYTTPVYLLDSRGNFLEEQQIWEDPGADEAVFRFLAAGTYEVYVPSTRQSLEVAVGAGETVNTKLTLTMPAKRGDLKIKIGRHLKDKHFLDTELWNSSNVRIARANGLKFYDMRAGTYTLRLRASEREYVRKVTVRAGRTTTVVINPAGGQVAGRIKAGGKGYPGTVILKGVGTSARYERKAKDSGRFVLGEIAPGRYRVIVRDASRMGATFTVGGFRDAYYQGKTLKKSRVITVKKGKTTRLATISFS</sequence>
<dbReference type="SUPFAM" id="SSF49464">
    <property type="entry name" value="Carboxypeptidase regulatory domain-like"/>
    <property type="match status" value="1"/>
</dbReference>
<dbReference type="InterPro" id="IPR008969">
    <property type="entry name" value="CarboxyPept-like_regulatory"/>
</dbReference>
<dbReference type="SUPFAM" id="SSF49452">
    <property type="entry name" value="Starch-binding domain-like"/>
    <property type="match status" value="1"/>
</dbReference>
<dbReference type="InterPro" id="IPR013784">
    <property type="entry name" value="Carb-bd-like_fold"/>
</dbReference>
<keyword evidence="1" id="KW-0732">Signal</keyword>
<dbReference type="EMBL" id="JAAXOW010000001">
    <property type="protein sequence ID" value="NKX92482.1"/>
    <property type="molecule type" value="Genomic_DNA"/>
</dbReference>
<dbReference type="RefSeq" id="WP_168446511.1">
    <property type="nucleotide sequence ID" value="NZ_JAAXOW010000001.1"/>
</dbReference>
<dbReference type="Pfam" id="PF13620">
    <property type="entry name" value="CarboxypepD_reg"/>
    <property type="match status" value="1"/>
</dbReference>
<keyword evidence="3" id="KW-1185">Reference proteome</keyword>
<dbReference type="Gene3D" id="2.60.40.1120">
    <property type="entry name" value="Carboxypeptidase-like, regulatory domain"/>
    <property type="match status" value="1"/>
</dbReference>
<accession>A0A9X5FD30</accession>
<organism evidence="2 3">
    <name type="scientific">Sanguibacter hominis ATCC BAA-789</name>
    <dbReference type="NCBI Taxonomy" id="1312740"/>
    <lineage>
        <taxon>Bacteria</taxon>
        <taxon>Bacillati</taxon>
        <taxon>Actinomycetota</taxon>
        <taxon>Actinomycetes</taxon>
        <taxon>Micrococcales</taxon>
        <taxon>Sanguibacteraceae</taxon>
        <taxon>Sanguibacter</taxon>
    </lineage>
</organism>
<protein>
    <recommendedName>
        <fullName evidence="4">Alpha-amylase</fullName>
    </recommendedName>
</protein>
<evidence type="ECO:0000313" key="3">
    <source>
        <dbReference type="Proteomes" id="UP000774283"/>
    </source>
</evidence>
<dbReference type="Proteomes" id="UP000774283">
    <property type="component" value="Unassembled WGS sequence"/>
</dbReference>
<evidence type="ECO:0000256" key="1">
    <source>
        <dbReference type="SAM" id="SignalP"/>
    </source>
</evidence>
<gene>
    <name evidence="2" type="ORF">HF995_04195</name>
</gene>
<dbReference type="GO" id="GO:0030246">
    <property type="term" value="F:carbohydrate binding"/>
    <property type="evidence" value="ECO:0007669"/>
    <property type="project" value="InterPro"/>
</dbReference>